<feature type="domain" description="ATPase AAA-3" evidence="4">
    <location>
        <begin position="75"/>
        <end position="204"/>
    </location>
</feature>
<feature type="compositionally biased region" description="Acidic residues" evidence="3">
    <location>
        <begin position="12"/>
        <end position="25"/>
    </location>
</feature>
<feature type="region of interest" description="Disordered" evidence="3">
    <location>
        <begin position="1"/>
        <end position="28"/>
    </location>
</feature>
<dbReference type="PANTHER" id="PTHR42759">
    <property type="entry name" value="MOXR FAMILY PROTEIN"/>
    <property type="match status" value="1"/>
</dbReference>
<dbReference type="PANTHER" id="PTHR42759:SF5">
    <property type="entry name" value="METHANOL DEHYDROGENASE REGULATOR"/>
    <property type="match status" value="1"/>
</dbReference>
<reference evidence="6" key="1">
    <citation type="journal article" date="2014" name="Genome Biol. Evol.">
        <title>Pangenome evidence for extensive interdomain horizontal transfer affecting lineage core and shell genes in uncultured planktonic thaumarchaeota and euryarchaeota.</title>
        <authorList>
            <person name="Deschamps P."/>
            <person name="Zivanovic Y."/>
            <person name="Moreira D."/>
            <person name="Rodriguez-Valera F."/>
            <person name="Lopez-Garcia P."/>
        </authorList>
    </citation>
    <scope>NUCLEOTIDE SEQUENCE</scope>
</reference>
<keyword evidence="1" id="KW-0547">Nucleotide-binding</keyword>
<evidence type="ECO:0000256" key="2">
    <source>
        <dbReference type="ARBA" id="ARBA00022840"/>
    </source>
</evidence>
<dbReference type="GO" id="GO:0005524">
    <property type="term" value="F:ATP binding"/>
    <property type="evidence" value="ECO:0007669"/>
    <property type="project" value="UniProtKB-KW"/>
</dbReference>
<dbReference type="InterPro" id="IPR011703">
    <property type="entry name" value="ATPase_AAA-3"/>
</dbReference>
<dbReference type="Gene3D" id="1.10.8.80">
    <property type="entry name" value="Magnesium chelatase subunit I, C-Terminal domain"/>
    <property type="match status" value="1"/>
</dbReference>
<dbReference type="Pfam" id="PF07726">
    <property type="entry name" value="AAA_3"/>
    <property type="match status" value="1"/>
</dbReference>
<proteinExistence type="predicted"/>
<evidence type="ECO:0000313" key="6">
    <source>
        <dbReference type="EMBL" id="AIE96956.1"/>
    </source>
</evidence>
<sequence length="355" mass="40118">MSLFGKKKEEEEKTEEAVAETEEQSDGVQTYIMEPSLQETHDLTHEILGEVEQVVMGKRPVLDMCAVGILAGGNILFEDNPGLAKTLLSNTFAQALGIKFKRVQFTPDLLPADITGIYIWNQKDQKFQFRRGPLFCNLLLADEINRAPPKTQAALLEAMQEHQVTIEGDTHKLPAPFVTLATQNPIESEGTYPLPDAQLDRFMMKLSVGYPGRPIERAILMKRKQRGKDEHEINAITTPEKLRNMQQSLENVQIDEGVIEYIVEIINRTREDPRVKVGSSPRGAQSLFKLSRALAVLNGRDYVIPDDIKRLSIYTLRHRIILKPEPRIKGVQTEEIISQILEEVEVPTTQGQLED</sequence>
<dbReference type="InterPro" id="IPR050764">
    <property type="entry name" value="CbbQ/NirQ/NorQ/GpvN"/>
</dbReference>
<evidence type="ECO:0000259" key="4">
    <source>
        <dbReference type="Pfam" id="PF07726"/>
    </source>
</evidence>
<name>A0A075G563_9ARCH</name>
<keyword evidence="2" id="KW-0067">ATP-binding</keyword>
<dbReference type="FunFam" id="3.40.50.300:FF:000640">
    <property type="entry name" value="MoxR family ATPase"/>
    <property type="match status" value="1"/>
</dbReference>
<organism evidence="6">
    <name type="scientific">uncultured marine thaumarchaeote AD1000_88_E07</name>
    <dbReference type="NCBI Taxonomy" id="1455946"/>
    <lineage>
        <taxon>Archaea</taxon>
        <taxon>Nitrososphaerota</taxon>
        <taxon>environmental samples</taxon>
    </lineage>
</organism>
<dbReference type="InterPro" id="IPR027417">
    <property type="entry name" value="P-loop_NTPase"/>
</dbReference>
<dbReference type="Pfam" id="PF17863">
    <property type="entry name" value="AAA_lid_2"/>
    <property type="match status" value="1"/>
</dbReference>
<evidence type="ECO:0000259" key="5">
    <source>
        <dbReference type="Pfam" id="PF17863"/>
    </source>
</evidence>
<dbReference type="InterPro" id="IPR041628">
    <property type="entry name" value="ChlI/MoxR_AAA_lid"/>
</dbReference>
<accession>A0A075G563</accession>
<feature type="domain" description="ChlI/MoxR AAA lid" evidence="5">
    <location>
        <begin position="268"/>
        <end position="340"/>
    </location>
</feature>
<evidence type="ECO:0000256" key="3">
    <source>
        <dbReference type="SAM" id="MobiDB-lite"/>
    </source>
</evidence>
<dbReference type="AlphaFoldDB" id="A0A075G563"/>
<feature type="compositionally biased region" description="Basic and acidic residues" evidence="3">
    <location>
        <begin position="1"/>
        <end position="11"/>
    </location>
</feature>
<dbReference type="EMBL" id="KF900493">
    <property type="protein sequence ID" value="AIE96956.1"/>
    <property type="molecule type" value="Genomic_DNA"/>
</dbReference>
<gene>
    <name evidence="6" type="primary">moxR</name>
</gene>
<dbReference type="SUPFAM" id="SSF52540">
    <property type="entry name" value="P-loop containing nucleoside triphosphate hydrolases"/>
    <property type="match status" value="1"/>
</dbReference>
<dbReference type="PIRSF" id="PIRSF002849">
    <property type="entry name" value="AAA_ATPase_chaperone_MoxR_prd"/>
    <property type="match status" value="1"/>
</dbReference>
<evidence type="ECO:0000256" key="1">
    <source>
        <dbReference type="ARBA" id="ARBA00022741"/>
    </source>
</evidence>
<dbReference type="GO" id="GO:0016887">
    <property type="term" value="F:ATP hydrolysis activity"/>
    <property type="evidence" value="ECO:0007669"/>
    <property type="project" value="InterPro"/>
</dbReference>
<protein>
    <submittedName>
        <fullName evidence="6">Methanol dehydrogenase regulatory protein (MoxR)</fullName>
    </submittedName>
</protein>
<dbReference type="Gene3D" id="3.40.50.300">
    <property type="entry name" value="P-loop containing nucleotide triphosphate hydrolases"/>
    <property type="match status" value="1"/>
</dbReference>